<feature type="region of interest" description="Disordered" evidence="1">
    <location>
        <begin position="68"/>
        <end position="104"/>
    </location>
</feature>
<sequence length="123" mass="13505">MAMLDSVILGVSQRSAAPEVSVETAAPTLTSDRKAKGVCKYVKGFFFKYKSRFSGILDQVSRRFTLRISKKKKKKKSPPPPPPPPSPPPPPPPLPPPPPPPPTPPPPPPPVFFFFFFFKICAI</sequence>
<accession>A0A8D9BCP9</accession>
<reference evidence="2" key="1">
    <citation type="submission" date="2021-05" db="EMBL/GenBank/DDBJ databases">
        <authorList>
            <person name="Alioto T."/>
            <person name="Alioto T."/>
            <person name="Gomez Garrido J."/>
        </authorList>
    </citation>
    <scope>NUCLEOTIDE SEQUENCE</scope>
</reference>
<protein>
    <submittedName>
        <fullName evidence="2">Uncharacterized protein</fullName>
    </submittedName>
</protein>
<organism evidence="2">
    <name type="scientific">Cacopsylla melanoneura</name>
    <dbReference type="NCBI Taxonomy" id="428564"/>
    <lineage>
        <taxon>Eukaryota</taxon>
        <taxon>Metazoa</taxon>
        <taxon>Ecdysozoa</taxon>
        <taxon>Arthropoda</taxon>
        <taxon>Hexapoda</taxon>
        <taxon>Insecta</taxon>
        <taxon>Pterygota</taxon>
        <taxon>Neoptera</taxon>
        <taxon>Paraneoptera</taxon>
        <taxon>Hemiptera</taxon>
        <taxon>Sternorrhyncha</taxon>
        <taxon>Psylloidea</taxon>
        <taxon>Psyllidae</taxon>
        <taxon>Psyllinae</taxon>
        <taxon>Cacopsylla</taxon>
    </lineage>
</organism>
<feature type="compositionally biased region" description="Pro residues" evidence="1">
    <location>
        <begin position="78"/>
        <end position="104"/>
    </location>
</feature>
<evidence type="ECO:0000256" key="1">
    <source>
        <dbReference type="SAM" id="MobiDB-lite"/>
    </source>
</evidence>
<feature type="compositionally biased region" description="Basic residues" evidence="1">
    <location>
        <begin position="68"/>
        <end position="77"/>
    </location>
</feature>
<proteinExistence type="predicted"/>
<dbReference type="AlphaFoldDB" id="A0A8D9BCP9"/>
<dbReference type="EMBL" id="HBUF01619419">
    <property type="protein sequence ID" value="CAG6780670.1"/>
    <property type="molecule type" value="Transcribed_RNA"/>
</dbReference>
<evidence type="ECO:0000313" key="2">
    <source>
        <dbReference type="EMBL" id="CAG6780670.1"/>
    </source>
</evidence>
<name>A0A8D9BCP9_9HEMI</name>